<name>A0A9N9D5Z7_9GLOM</name>
<dbReference type="OrthoDB" id="2406775at2759"/>
<evidence type="ECO:0000313" key="3">
    <source>
        <dbReference type="Proteomes" id="UP000789572"/>
    </source>
</evidence>
<feature type="compositionally biased region" description="Polar residues" evidence="1">
    <location>
        <begin position="24"/>
        <end position="41"/>
    </location>
</feature>
<keyword evidence="3" id="KW-1185">Reference proteome</keyword>
<reference evidence="2" key="1">
    <citation type="submission" date="2021-06" db="EMBL/GenBank/DDBJ databases">
        <authorList>
            <person name="Kallberg Y."/>
            <person name="Tangrot J."/>
            <person name="Rosling A."/>
        </authorList>
    </citation>
    <scope>NUCLEOTIDE SEQUENCE</scope>
    <source>
        <strain evidence="2">IA702</strain>
    </source>
</reference>
<dbReference type="Proteomes" id="UP000789572">
    <property type="component" value="Unassembled WGS sequence"/>
</dbReference>
<accession>A0A9N9D5Z7</accession>
<feature type="region of interest" description="Disordered" evidence="1">
    <location>
        <begin position="1"/>
        <end position="43"/>
    </location>
</feature>
<comment type="caution">
    <text evidence="2">The sequence shown here is derived from an EMBL/GenBank/DDBJ whole genome shotgun (WGS) entry which is preliminary data.</text>
</comment>
<organism evidence="2 3">
    <name type="scientific">Paraglomus occultum</name>
    <dbReference type="NCBI Taxonomy" id="144539"/>
    <lineage>
        <taxon>Eukaryota</taxon>
        <taxon>Fungi</taxon>
        <taxon>Fungi incertae sedis</taxon>
        <taxon>Mucoromycota</taxon>
        <taxon>Glomeromycotina</taxon>
        <taxon>Glomeromycetes</taxon>
        <taxon>Paraglomerales</taxon>
        <taxon>Paraglomeraceae</taxon>
        <taxon>Paraglomus</taxon>
    </lineage>
</organism>
<protein>
    <submittedName>
        <fullName evidence="2">10206_t:CDS:1</fullName>
    </submittedName>
</protein>
<feature type="compositionally biased region" description="Polar residues" evidence="1">
    <location>
        <begin position="1"/>
        <end position="16"/>
    </location>
</feature>
<feature type="non-terminal residue" evidence="2">
    <location>
        <position position="613"/>
    </location>
</feature>
<sequence length="613" mass="69546">MNNTRDASPFRESSATTEDHVTTEESATGVSCPNQMGNTSQTRHRNVGISLTFTVTGTPHLILPTLLKKKLKKMLDTLRQSNSPEVRENACRLMSKFKVKIHLLKASISNMGSRLVGDHRKNAFGVNDLWHNIETDFLDKVERRRSLRCRVIIKGKTQHMMENLAEETVVESCTISAKRKKEEQEYVEADLTERERETTEEKAAELEDLEVLKEIRKAVETVRNAPLGHLRHVSVACAYYIINKVKGLYLSFSNSPMYYLILDLRPPFTGMFEFRAADYMNESHLNIIGQRAKVAMSSRFDPPDPLPSKQLADLSSHMCAEGAAGLLTRLQIMMDKEEQSETRIRKVVDLPDNQMPMDLEGVNSGSEEIQWIFFVLDQCRRIICSEVLSTNMTERDVQHCISKKILIALLHSVVKVNSRASRYRHGSCGDHFDGLFACNSILPDDIRGVEMGVAENSGPDQVKDRDKPQRDFIKATKAARDQLLQVIKIIKNKLNSEQLPNIFMEGIKSLFAVAVHIVGYQVKAHVVYFLGGNVFAISEIGCARIPISLDRMHDALDMFRLVLRIKTLLLRSKQILETLFEEATILRPSTPTHAETEPWIMAELKTPEKSRKK</sequence>
<proteinExistence type="predicted"/>
<dbReference type="AlphaFoldDB" id="A0A9N9D5Z7"/>
<gene>
    <name evidence="2" type="ORF">POCULU_LOCUS8582</name>
</gene>
<dbReference type="EMBL" id="CAJVPJ010002564">
    <property type="protein sequence ID" value="CAG8624477.1"/>
    <property type="molecule type" value="Genomic_DNA"/>
</dbReference>
<evidence type="ECO:0000313" key="2">
    <source>
        <dbReference type="EMBL" id="CAG8624477.1"/>
    </source>
</evidence>
<evidence type="ECO:0000256" key="1">
    <source>
        <dbReference type="SAM" id="MobiDB-lite"/>
    </source>
</evidence>